<gene>
    <name evidence="3" type="ORF">IL334_007469</name>
</gene>
<organism evidence="3 4">
    <name type="scientific">Kwoniella shivajii</name>
    <dbReference type="NCBI Taxonomy" id="564305"/>
    <lineage>
        <taxon>Eukaryota</taxon>
        <taxon>Fungi</taxon>
        <taxon>Dikarya</taxon>
        <taxon>Basidiomycota</taxon>
        <taxon>Agaricomycotina</taxon>
        <taxon>Tremellomycetes</taxon>
        <taxon>Tremellales</taxon>
        <taxon>Cryptococcaceae</taxon>
        <taxon>Kwoniella</taxon>
    </lineage>
</organism>
<feature type="region of interest" description="Disordered" evidence="2">
    <location>
        <begin position="1"/>
        <end position="207"/>
    </location>
</feature>
<sequence>MAPPPPLPPRSPDTDRNWSSNSNSWSDRQPPPHLPPRASGRTTLRNDAYPVQHVPPQHSHQSSSLYGATVNPYAVNAGPSRRSGSPDNERSRQNSAGGLVRDRDRDRDRDRSYRTDTYIPSDDIEPGQIPSPILNYQPQPIDPRDSRPIFIPTGPSVIRPNQPMPYRPARKVSSDRPNDGARSPLAIPPGTSSSSSRDTLQPSSGSVMGALENFSKAMHTALVTTSQHSLALKHFSRLSTFPHTNPTSVAFEDAQKRVSQAERALNDQMIALQSSFTELIRRTINKTGNSLEAISALEIDGLKERMRKLEEIDSRILKQPENVEQPPPPPVRDVPPPPPLDECTAEGSTTVSVDQDIDVEMKKRKVGAVLDDIIARLDKCESMKDDFDFRIDTVETELMTKDSDFMDNEARRKQMREYSGWSGLENRRDPNGAIRGLKRKERDVDAGELDVEIESKSSRVRPNNDSIAMSDDGVNEKLVGRMQKEIARLSEEMGSIKSQIATSAATPTVPITPNVATACLQNMMGQLRYQRLSITSDQQSDKPVDWNEVSNLKDEFAKLAEQMKQLESSARRNTSISGSTNGSSTDLSSILNALNALRSDMAQLTNEVKGLLVDKTSRSGVFQQISSGVQSLAETIKQCRLDCSTVNEVQVSSSATIIIHTEEIKSLRNDFVLLRAALTTISQTITQKDQEMNELKKAVGLLQGDLKELRDGRESWTREVMAACLDLVKEETENGKEDYAKIAKREIQNFVKDFMAKRSSSTINPNHDNRSTSEPADNSDTPPLPRSTTFLNPSPALPPQSQGQAQTAQPNVSSHLAPAQPSIVSRLTLNLDNGIPNQTHQSNPLASRINPNSTSNPGSNTSSPQLAPSGITTETRPAPNPKPTLSARMSGNSTEHLQAQSQSPHGLAARLTGLSPTKPAGDGGLQDGMDIDNE</sequence>
<dbReference type="Proteomes" id="UP001329825">
    <property type="component" value="Chromosome 11"/>
</dbReference>
<feature type="compositionally biased region" description="Basic and acidic residues" evidence="2">
    <location>
        <begin position="100"/>
        <end position="114"/>
    </location>
</feature>
<reference evidence="3 4" key="1">
    <citation type="submission" date="2024-01" db="EMBL/GenBank/DDBJ databases">
        <title>Comparative genomics of Cryptococcus and Kwoniella reveals pathogenesis evolution and contrasting modes of karyotype evolution via chromosome fusion or intercentromeric recombination.</title>
        <authorList>
            <person name="Coelho M.A."/>
            <person name="David-Palma M."/>
            <person name="Shea T."/>
            <person name="Bowers K."/>
            <person name="McGinley-Smith S."/>
            <person name="Mohammad A.W."/>
            <person name="Gnirke A."/>
            <person name="Yurkov A.M."/>
            <person name="Nowrousian M."/>
            <person name="Sun S."/>
            <person name="Cuomo C.A."/>
            <person name="Heitman J."/>
        </authorList>
    </citation>
    <scope>NUCLEOTIDE SEQUENCE [LARGE SCALE GENOMIC DNA]</scope>
    <source>
        <strain evidence="3">CBS 11374</strain>
    </source>
</reference>
<evidence type="ECO:0000256" key="1">
    <source>
        <dbReference type="SAM" id="Coils"/>
    </source>
</evidence>
<dbReference type="EMBL" id="CP141891">
    <property type="protein sequence ID" value="WRT70471.1"/>
    <property type="molecule type" value="Genomic_DNA"/>
</dbReference>
<feature type="region of interest" description="Disordered" evidence="2">
    <location>
        <begin position="313"/>
        <end position="337"/>
    </location>
</feature>
<keyword evidence="1" id="KW-0175">Coiled coil</keyword>
<feature type="compositionally biased region" description="Low complexity" evidence="2">
    <location>
        <begin position="850"/>
        <end position="864"/>
    </location>
</feature>
<feature type="coiled-coil region" evidence="1">
    <location>
        <begin position="549"/>
        <end position="614"/>
    </location>
</feature>
<accession>A0ABZ1D9J6</accession>
<feature type="compositionally biased region" description="Polar residues" evidence="2">
    <location>
        <begin position="799"/>
        <end position="814"/>
    </location>
</feature>
<evidence type="ECO:0008006" key="5">
    <source>
        <dbReference type="Google" id="ProtNLM"/>
    </source>
</evidence>
<feature type="compositionally biased region" description="Pro residues" evidence="2">
    <location>
        <begin position="1"/>
        <end position="11"/>
    </location>
</feature>
<feature type="compositionally biased region" description="Pro residues" evidence="2">
    <location>
        <begin position="325"/>
        <end position="337"/>
    </location>
</feature>
<protein>
    <recommendedName>
        <fullName evidence="5">Actin interacting protein 3 C-terminal domain-containing protein</fullName>
    </recommendedName>
</protein>
<dbReference type="RefSeq" id="XP_062795210.1">
    <property type="nucleotide sequence ID" value="XM_062939159.1"/>
</dbReference>
<evidence type="ECO:0000313" key="3">
    <source>
        <dbReference type="EMBL" id="WRT70471.1"/>
    </source>
</evidence>
<feature type="compositionally biased region" description="Polar residues" evidence="2">
    <location>
        <begin position="887"/>
        <end position="904"/>
    </location>
</feature>
<dbReference type="GeneID" id="87959599"/>
<feature type="compositionally biased region" description="Low complexity" evidence="2">
    <location>
        <begin position="50"/>
        <end position="64"/>
    </location>
</feature>
<feature type="region of interest" description="Disordered" evidence="2">
    <location>
        <begin position="832"/>
        <end position="934"/>
    </location>
</feature>
<evidence type="ECO:0000256" key="2">
    <source>
        <dbReference type="SAM" id="MobiDB-lite"/>
    </source>
</evidence>
<feature type="compositionally biased region" description="Polar residues" evidence="2">
    <location>
        <begin position="190"/>
        <end position="206"/>
    </location>
</feature>
<feature type="compositionally biased region" description="Polar residues" evidence="2">
    <location>
        <begin position="758"/>
        <end position="792"/>
    </location>
</feature>
<evidence type="ECO:0000313" key="4">
    <source>
        <dbReference type="Proteomes" id="UP001329825"/>
    </source>
</evidence>
<feature type="compositionally biased region" description="Low complexity" evidence="2">
    <location>
        <begin position="17"/>
        <end position="26"/>
    </location>
</feature>
<feature type="compositionally biased region" description="Polar residues" evidence="2">
    <location>
        <begin position="832"/>
        <end position="845"/>
    </location>
</feature>
<proteinExistence type="predicted"/>
<keyword evidence="4" id="KW-1185">Reference proteome</keyword>
<feature type="region of interest" description="Disordered" evidence="2">
    <location>
        <begin position="758"/>
        <end position="816"/>
    </location>
</feature>
<name>A0ABZ1D9J6_9TREE</name>